<dbReference type="Proteomes" id="UP000268014">
    <property type="component" value="Unassembled WGS sequence"/>
</dbReference>
<feature type="transmembrane region" description="Helical" evidence="6">
    <location>
        <begin position="186"/>
        <end position="204"/>
    </location>
</feature>
<feature type="transmembrane region" description="Helical" evidence="6">
    <location>
        <begin position="100"/>
        <end position="117"/>
    </location>
</feature>
<evidence type="ECO:0000313" key="7">
    <source>
        <dbReference type="EMBL" id="VDO32100.1"/>
    </source>
</evidence>
<accession>A0A0N4WAS4</accession>
<evidence type="ECO:0000256" key="2">
    <source>
        <dbReference type="ARBA" id="ARBA00009166"/>
    </source>
</evidence>
<dbReference type="SUPFAM" id="SSF81321">
    <property type="entry name" value="Family A G protein-coupled receptor-like"/>
    <property type="match status" value="1"/>
</dbReference>
<evidence type="ECO:0000313" key="8">
    <source>
        <dbReference type="Proteomes" id="UP000268014"/>
    </source>
</evidence>
<keyword evidence="4 6" id="KW-1133">Transmembrane helix</keyword>
<keyword evidence="5 6" id="KW-0472">Membrane</keyword>
<keyword evidence="3 6" id="KW-0812">Transmembrane</keyword>
<dbReference type="GO" id="GO:0016020">
    <property type="term" value="C:membrane"/>
    <property type="evidence" value="ECO:0007669"/>
    <property type="project" value="UniProtKB-SubCell"/>
</dbReference>
<evidence type="ECO:0000313" key="9">
    <source>
        <dbReference type="WBParaSite" id="HPLM_0000750701-mRNA-1"/>
    </source>
</evidence>
<dbReference type="PANTHER" id="PTHR22945">
    <property type="entry name" value="SERPENTINE RECEPTOR, CLASS D DELTA"/>
    <property type="match status" value="1"/>
</dbReference>
<dbReference type="STRING" id="6290.A0A0N4WAS4"/>
<feature type="transmembrane region" description="Helical" evidence="6">
    <location>
        <begin position="7"/>
        <end position="32"/>
    </location>
</feature>
<dbReference type="InterPro" id="IPR050920">
    <property type="entry name" value="Nematode_rcpt-like_delta"/>
</dbReference>
<sequence length="305" mass="34572">MKDWVWWISMISNTTTNTIGVTANAFLLFVILEKTPQQLATYSVIFLNTAFCDLFACSTALLVRQRVIPTGAGIYFISYGPCTLFGPSVCYFIYAVMLHLFSHAIWGILFSFAYRYYIISHAPPKRSSIAVFLVLMYLPSFIQLVFFSLSSNSSEMIKEEIEEKTGYNVSSECVSGHIMDWKMNCVSAQMMLSTPIVFVSVLILRKRTISALNFGVVNVLTIQACLPMFYVIGAICHVLGQSDIYRHPLVESSFIFVAEPVPALNPFILLYSIGPYRLWVQGALRNIYSSLFSRPKKKQMLWQLL</sequence>
<name>A0A0N4WAS4_HAEPC</name>
<evidence type="ECO:0000256" key="6">
    <source>
        <dbReference type="SAM" id="Phobius"/>
    </source>
</evidence>
<evidence type="ECO:0000256" key="4">
    <source>
        <dbReference type="ARBA" id="ARBA00022989"/>
    </source>
</evidence>
<feature type="transmembrane region" description="Helical" evidence="6">
    <location>
        <begin position="44"/>
        <end position="63"/>
    </location>
</feature>
<feature type="transmembrane region" description="Helical" evidence="6">
    <location>
        <begin position="252"/>
        <end position="271"/>
    </location>
</feature>
<protein>
    <submittedName>
        <fullName evidence="9">G protein-coupled receptor</fullName>
    </submittedName>
</protein>
<proteinExistence type="inferred from homology"/>
<keyword evidence="8" id="KW-1185">Reference proteome</keyword>
<comment type="similarity">
    <text evidence="2">Belongs to the nematode receptor-like protein srd family.</text>
</comment>
<evidence type="ECO:0000256" key="3">
    <source>
        <dbReference type="ARBA" id="ARBA00022692"/>
    </source>
</evidence>
<dbReference type="OrthoDB" id="5859769at2759"/>
<dbReference type="InterPro" id="IPR019421">
    <property type="entry name" value="7TM_GPCR_serpentine_rcpt_Srd"/>
</dbReference>
<dbReference type="EMBL" id="UZAF01016674">
    <property type="protein sequence ID" value="VDO32100.1"/>
    <property type="molecule type" value="Genomic_DNA"/>
</dbReference>
<feature type="transmembrane region" description="Helical" evidence="6">
    <location>
        <begin position="216"/>
        <end position="240"/>
    </location>
</feature>
<dbReference type="WBParaSite" id="HPLM_0000750701-mRNA-1">
    <property type="protein sequence ID" value="HPLM_0000750701-mRNA-1"/>
    <property type="gene ID" value="HPLM_0000750701"/>
</dbReference>
<feature type="transmembrane region" description="Helical" evidence="6">
    <location>
        <begin position="129"/>
        <end position="149"/>
    </location>
</feature>
<gene>
    <name evidence="7" type="ORF">HPLM_LOCUS7499</name>
</gene>
<evidence type="ECO:0000256" key="5">
    <source>
        <dbReference type="ARBA" id="ARBA00023136"/>
    </source>
</evidence>
<dbReference type="OMA" id="WISMISN"/>
<evidence type="ECO:0000256" key="1">
    <source>
        <dbReference type="ARBA" id="ARBA00004141"/>
    </source>
</evidence>
<dbReference type="Pfam" id="PF10317">
    <property type="entry name" value="7TM_GPCR_Srd"/>
    <property type="match status" value="1"/>
</dbReference>
<dbReference type="PANTHER" id="PTHR22945:SF40">
    <property type="entry name" value="SERPENTINE RECEPTOR, CLASS D (DELTA)-RELATED"/>
    <property type="match status" value="1"/>
</dbReference>
<dbReference type="AlphaFoldDB" id="A0A0N4WAS4"/>
<reference evidence="9" key="1">
    <citation type="submission" date="2017-02" db="UniProtKB">
        <authorList>
            <consortium name="WormBaseParasite"/>
        </authorList>
    </citation>
    <scope>IDENTIFICATION</scope>
</reference>
<comment type="subcellular location">
    <subcellularLocation>
        <location evidence="1">Membrane</location>
        <topology evidence="1">Multi-pass membrane protein</topology>
    </subcellularLocation>
</comment>
<organism evidence="9">
    <name type="scientific">Haemonchus placei</name>
    <name type="common">Barber's pole worm</name>
    <dbReference type="NCBI Taxonomy" id="6290"/>
    <lineage>
        <taxon>Eukaryota</taxon>
        <taxon>Metazoa</taxon>
        <taxon>Ecdysozoa</taxon>
        <taxon>Nematoda</taxon>
        <taxon>Chromadorea</taxon>
        <taxon>Rhabditida</taxon>
        <taxon>Rhabditina</taxon>
        <taxon>Rhabditomorpha</taxon>
        <taxon>Strongyloidea</taxon>
        <taxon>Trichostrongylidae</taxon>
        <taxon>Haemonchus</taxon>
    </lineage>
</organism>
<reference evidence="7 8" key="2">
    <citation type="submission" date="2018-11" db="EMBL/GenBank/DDBJ databases">
        <authorList>
            <consortium name="Pathogen Informatics"/>
        </authorList>
    </citation>
    <scope>NUCLEOTIDE SEQUENCE [LARGE SCALE GENOMIC DNA]</scope>
    <source>
        <strain evidence="7 8">MHpl1</strain>
    </source>
</reference>